<keyword evidence="2 10" id="KW-0690">Ribosome biogenesis</keyword>
<dbReference type="Gene3D" id="1.10.40.50">
    <property type="entry name" value="Probable gtpase engc, domain 3"/>
    <property type="match status" value="1"/>
</dbReference>
<feature type="binding site" evidence="10">
    <location>
        <position position="290"/>
    </location>
    <ligand>
        <name>Zn(2+)</name>
        <dbReference type="ChEBI" id="CHEBI:29105"/>
    </ligand>
</feature>
<feature type="domain" description="EngC GTPase" evidence="12">
    <location>
        <begin position="112"/>
        <end position="260"/>
    </location>
</feature>
<keyword evidence="15" id="KW-1185">Reference proteome</keyword>
<evidence type="ECO:0000313" key="14">
    <source>
        <dbReference type="EMBL" id="MFC4819855.1"/>
    </source>
</evidence>
<evidence type="ECO:0000256" key="11">
    <source>
        <dbReference type="SAM" id="MobiDB-lite"/>
    </source>
</evidence>
<comment type="subcellular location">
    <subcellularLocation>
        <location evidence="10">Cytoplasm</location>
    </subcellularLocation>
</comment>
<dbReference type="InterPro" id="IPR004881">
    <property type="entry name" value="Ribosome_biogen_GTPase_RsgA"/>
</dbReference>
<comment type="function">
    <text evidence="10">One of several proteins that assist in the late maturation steps of the functional core of the 30S ribosomal subunit. Helps release RbfA from mature subunits. May play a role in the assembly of ribosomal proteins into the subunit. Circularly permuted GTPase that catalyzes slow GTP hydrolysis, GTPase activity is stimulated by the 30S ribosomal subunit.</text>
</comment>
<dbReference type="CDD" id="cd01854">
    <property type="entry name" value="YjeQ_EngC"/>
    <property type="match status" value="1"/>
</dbReference>
<comment type="similarity">
    <text evidence="10">Belongs to the TRAFAC class YlqF/YawG GTPase family. RsgA subfamily.</text>
</comment>
<evidence type="ECO:0000256" key="7">
    <source>
        <dbReference type="ARBA" id="ARBA00022833"/>
    </source>
</evidence>
<dbReference type="SUPFAM" id="SSF52540">
    <property type="entry name" value="P-loop containing nucleoside triphosphate hydrolases"/>
    <property type="match status" value="1"/>
</dbReference>
<feature type="domain" description="CP-type G" evidence="13">
    <location>
        <begin position="106"/>
        <end position="262"/>
    </location>
</feature>
<evidence type="ECO:0000256" key="3">
    <source>
        <dbReference type="ARBA" id="ARBA00022723"/>
    </source>
</evidence>
<keyword evidence="6 10" id="KW-0378">Hydrolase</keyword>
<comment type="caution">
    <text evidence="14">The sequence shown here is derived from an EMBL/GenBank/DDBJ whole genome shotgun (WGS) entry which is preliminary data.</text>
</comment>
<evidence type="ECO:0000256" key="10">
    <source>
        <dbReference type="HAMAP-Rule" id="MF_01820"/>
    </source>
</evidence>
<dbReference type="InterPro" id="IPR030378">
    <property type="entry name" value="G_CP_dom"/>
</dbReference>
<dbReference type="InterPro" id="IPR010914">
    <property type="entry name" value="RsgA_GTPase_dom"/>
</dbReference>
<evidence type="ECO:0000256" key="6">
    <source>
        <dbReference type="ARBA" id="ARBA00022801"/>
    </source>
</evidence>
<evidence type="ECO:0000256" key="8">
    <source>
        <dbReference type="ARBA" id="ARBA00022884"/>
    </source>
</evidence>
<dbReference type="InterPro" id="IPR027417">
    <property type="entry name" value="P-loop_NTPase"/>
</dbReference>
<feature type="binding site" evidence="10">
    <location>
        <begin position="151"/>
        <end position="154"/>
    </location>
    <ligand>
        <name>GTP</name>
        <dbReference type="ChEBI" id="CHEBI:37565"/>
    </ligand>
</feature>
<keyword evidence="8 10" id="KW-0694">RNA-binding</keyword>
<evidence type="ECO:0000259" key="13">
    <source>
        <dbReference type="PROSITE" id="PS51721"/>
    </source>
</evidence>
<dbReference type="EMBL" id="JBHSHD010000005">
    <property type="protein sequence ID" value="MFC4819855.1"/>
    <property type="molecule type" value="Genomic_DNA"/>
</dbReference>
<evidence type="ECO:0000259" key="12">
    <source>
        <dbReference type="PROSITE" id="PS50936"/>
    </source>
</evidence>
<sequence length="359" mass="38424">MQPTPDDEPRLARIGWSAPSSPQDVAPPQFLARVVAQHRAGYQLHDGEATFNAQPAAKFLRRDVDPVDRPAVGDFVVVAPASPPTIERILPRRTELKRGAAGESHRRQLIATNVDTVFVLVGLDGDFNPARIERYLLLIHGSGAVPVVVLTKADTAAGADTAAAELRQRLTDAIAVVAVNAKSAASVAPLLQWLGPGHTAVLVGSSGAGKSTLTNTLLGEARQATGAVREHDSRGRHTTTHRALILLPSGGCLIDTPGMRELKLTGDEELDEGQFADVDELAQSCRFGDCTHAGEPGCAVQAALADGRLDPARWQNYLKLRDELAAAADTLEAQLRRKSESRVLTKALNRRLGEKYGRH</sequence>
<keyword evidence="1 10" id="KW-0963">Cytoplasm</keyword>
<evidence type="ECO:0000256" key="4">
    <source>
        <dbReference type="ARBA" id="ARBA00022730"/>
    </source>
</evidence>
<dbReference type="EC" id="3.6.1.-" evidence="10"/>
<feature type="region of interest" description="Disordered" evidence="11">
    <location>
        <begin position="1"/>
        <end position="25"/>
    </location>
</feature>
<dbReference type="PROSITE" id="PS50936">
    <property type="entry name" value="ENGC_GTPASE"/>
    <property type="match status" value="1"/>
</dbReference>
<feature type="binding site" evidence="10">
    <location>
        <position position="285"/>
    </location>
    <ligand>
        <name>Zn(2+)</name>
        <dbReference type="ChEBI" id="CHEBI:29105"/>
    </ligand>
</feature>
<dbReference type="Pfam" id="PF03193">
    <property type="entry name" value="RsgA_GTPase"/>
    <property type="match status" value="1"/>
</dbReference>
<dbReference type="HAMAP" id="MF_01820">
    <property type="entry name" value="GTPase_RsgA"/>
    <property type="match status" value="1"/>
</dbReference>
<comment type="subunit">
    <text evidence="10">Monomer. Associates with 30S ribosomal subunit, binds 16S rRNA.</text>
</comment>
<keyword evidence="4 10" id="KW-0699">rRNA-binding</keyword>
<protein>
    <recommendedName>
        <fullName evidence="10">Small ribosomal subunit biogenesis GTPase RsgA</fullName>
        <ecNumber evidence="10">3.6.1.-</ecNumber>
    </recommendedName>
</protein>
<comment type="cofactor">
    <cofactor evidence="10">
        <name>Zn(2+)</name>
        <dbReference type="ChEBI" id="CHEBI:29105"/>
    </cofactor>
    <text evidence="10">Binds 1 zinc ion per subunit.</text>
</comment>
<dbReference type="PANTHER" id="PTHR32120">
    <property type="entry name" value="SMALL RIBOSOMAL SUBUNIT BIOGENESIS GTPASE RSGA"/>
    <property type="match status" value="1"/>
</dbReference>
<gene>
    <name evidence="10 14" type="primary">rsgA</name>
    <name evidence="14" type="ORF">ACFO6Q_05945</name>
</gene>
<accession>A0ABV9QS24</accession>
<dbReference type="Proteomes" id="UP001595886">
    <property type="component" value="Unassembled WGS sequence"/>
</dbReference>
<feature type="binding site" evidence="10">
    <location>
        <position position="298"/>
    </location>
    <ligand>
        <name>Zn(2+)</name>
        <dbReference type="ChEBI" id="CHEBI:29105"/>
    </ligand>
</feature>
<evidence type="ECO:0000256" key="2">
    <source>
        <dbReference type="ARBA" id="ARBA00022517"/>
    </source>
</evidence>
<evidence type="ECO:0000256" key="1">
    <source>
        <dbReference type="ARBA" id="ARBA00022490"/>
    </source>
</evidence>
<organism evidence="14 15">
    <name type="scientific">Dokdonella ginsengisoli</name>
    <dbReference type="NCBI Taxonomy" id="363846"/>
    <lineage>
        <taxon>Bacteria</taxon>
        <taxon>Pseudomonadati</taxon>
        <taxon>Pseudomonadota</taxon>
        <taxon>Gammaproteobacteria</taxon>
        <taxon>Lysobacterales</taxon>
        <taxon>Rhodanobacteraceae</taxon>
        <taxon>Dokdonella</taxon>
    </lineage>
</organism>
<dbReference type="PANTHER" id="PTHR32120:SF10">
    <property type="entry name" value="SMALL RIBOSOMAL SUBUNIT BIOGENESIS GTPASE RSGA"/>
    <property type="match status" value="1"/>
</dbReference>
<evidence type="ECO:0000256" key="5">
    <source>
        <dbReference type="ARBA" id="ARBA00022741"/>
    </source>
</evidence>
<keyword evidence="5 10" id="KW-0547">Nucleotide-binding</keyword>
<dbReference type="Gene3D" id="3.40.50.300">
    <property type="entry name" value="P-loop containing nucleotide triphosphate hydrolases"/>
    <property type="match status" value="1"/>
</dbReference>
<dbReference type="RefSeq" id="WP_380019650.1">
    <property type="nucleotide sequence ID" value="NZ_JBHSHD010000005.1"/>
</dbReference>
<feature type="binding site" evidence="10">
    <location>
        <position position="292"/>
    </location>
    <ligand>
        <name>Zn(2+)</name>
        <dbReference type="ChEBI" id="CHEBI:29105"/>
    </ligand>
</feature>
<evidence type="ECO:0000256" key="9">
    <source>
        <dbReference type="ARBA" id="ARBA00023134"/>
    </source>
</evidence>
<keyword evidence="7 10" id="KW-0862">Zinc</keyword>
<dbReference type="PROSITE" id="PS51721">
    <property type="entry name" value="G_CP"/>
    <property type="match status" value="1"/>
</dbReference>
<keyword evidence="9 10" id="KW-0342">GTP-binding</keyword>
<evidence type="ECO:0000313" key="15">
    <source>
        <dbReference type="Proteomes" id="UP001595886"/>
    </source>
</evidence>
<dbReference type="NCBIfam" id="TIGR00157">
    <property type="entry name" value="ribosome small subunit-dependent GTPase A"/>
    <property type="match status" value="1"/>
</dbReference>
<reference evidence="15" key="1">
    <citation type="journal article" date="2019" name="Int. J. Syst. Evol. Microbiol.">
        <title>The Global Catalogue of Microorganisms (GCM) 10K type strain sequencing project: providing services to taxonomists for standard genome sequencing and annotation.</title>
        <authorList>
            <consortium name="The Broad Institute Genomics Platform"/>
            <consortium name="The Broad Institute Genome Sequencing Center for Infectious Disease"/>
            <person name="Wu L."/>
            <person name="Ma J."/>
        </authorList>
    </citation>
    <scope>NUCLEOTIDE SEQUENCE [LARGE SCALE GENOMIC DNA]</scope>
    <source>
        <strain evidence="15">CCUG 30340</strain>
    </source>
</reference>
<proteinExistence type="inferred from homology"/>
<keyword evidence="3 10" id="KW-0479">Metal-binding</keyword>
<name>A0ABV9QS24_9GAMM</name>
<feature type="binding site" evidence="10">
    <location>
        <begin position="204"/>
        <end position="212"/>
    </location>
    <ligand>
        <name>GTP</name>
        <dbReference type="ChEBI" id="CHEBI:37565"/>
    </ligand>
</feature>